<evidence type="ECO:0000313" key="8">
    <source>
        <dbReference type="EMBL" id="ORY99704.1"/>
    </source>
</evidence>
<dbReference type="OrthoDB" id="4567at2759"/>
<comment type="cofactor">
    <cofactor evidence="1">
        <name>Mg(2+)</name>
        <dbReference type="ChEBI" id="CHEBI:18420"/>
    </cofactor>
</comment>
<feature type="compositionally biased region" description="Low complexity" evidence="6">
    <location>
        <begin position="611"/>
        <end position="630"/>
    </location>
</feature>
<evidence type="ECO:0000256" key="2">
    <source>
        <dbReference type="ARBA" id="ARBA00005476"/>
    </source>
</evidence>
<feature type="compositionally biased region" description="Acidic residues" evidence="6">
    <location>
        <begin position="1176"/>
        <end position="1219"/>
    </location>
</feature>
<keyword evidence="5" id="KW-0378">Hydrolase</keyword>
<dbReference type="FunCoup" id="A0A1Y2G792">
    <property type="interactions" value="308"/>
</dbReference>
<dbReference type="EC" id="3.1.3.4" evidence="3"/>
<dbReference type="PANTHER" id="PTHR12181">
    <property type="entry name" value="LIPIN"/>
    <property type="match status" value="1"/>
</dbReference>
<feature type="domain" description="LNS2/PITP" evidence="7">
    <location>
        <begin position="745"/>
        <end position="900"/>
    </location>
</feature>
<feature type="region of interest" description="Disordered" evidence="6">
    <location>
        <begin position="123"/>
        <end position="245"/>
    </location>
</feature>
<feature type="compositionally biased region" description="Low complexity" evidence="6">
    <location>
        <begin position="971"/>
        <end position="990"/>
    </location>
</feature>
<evidence type="ECO:0000256" key="6">
    <source>
        <dbReference type="SAM" id="MobiDB-lite"/>
    </source>
</evidence>
<feature type="compositionally biased region" description="Polar residues" evidence="6">
    <location>
        <begin position="172"/>
        <end position="188"/>
    </location>
</feature>
<dbReference type="InterPro" id="IPR036412">
    <property type="entry name" value="HAD-like_sf"/>
</dbReference>
<feature type="region of interest" description="Disordered" evidence="6">
    <location>
        <begin position="968"/>
        <end position="1059"/>
    </location>
</feature>
<dbReference type="GO" id="GO:0005634">
    <property type="term" value="C:nucleus"/>
    <property type="evidence" value="ECO:0007669"/>
    <property type="project" value="UniProtKB-ARBA"/>
</dbReference>
<dbReference type="GeneID" id="33570063"/>
<sequence>MYSVGNFFSTVTKFYNEINPATLSGAIDIIVVQQADGELACSPFHVRFGKLSILRPQDKAVEVRVNGEVVPFAMKVGDAGEAFFVLETNDYVPDEFATSPLAAPADESDLAPVDYFDLNNAHHQQREQGKLLEGSSGQYPQGDEDNGYVSAASGHGSAFEESLKDDSDHESVTSFTSPSTKATQVNGDESTESFERMPGSFDPPHEALQEPASPLPSLPSNPQSSKKGKQSADATPPVLNKVKSGFPINDIFPTVVHEEHPNEAEFNASRRSRERRRSEVLFDMTGYKTDSCSESSDDENELPRGILSDSERHNRGLRKRFSKKKSDLTKDQRQKLLDDIKQGTFLKPDDSLDSVQAERQASRAHHKKKRAGIPSGWHGRKGRKRANSMPTLGEPDVPLPTFARNIKRHHESQPKKTTTTAEDPPKREPRPSVMSDTEMEYETRAAPTGTQGKEWTWGWGGLPVKQNNPDEEDEVKEESQTKTPEDPVEIETKELQMGSTTCRVAISLCGEVELGKNLVAAHKAFKNAQLTFDAFSKDPAAILADKKLVCYMDGRFYSWNNAMPQLVALLFFHQPLSDVPSLNLKGQKASAEQDRPSSTRFGTISRWFRKTNTGTGSSSSTLDATSTSTTVAPSNESDAVAIGPDDTEIRPVNKALRSKSLPPLESTNNSENDHNHIAVPTLSEKKEGVEEKKRYAKTLRLTSDQLRLLNLKKGANTVSFSVSSPYQGTATCVAKIFLWDYDARVVISDIDGTITKSDALGHIFAMAGRDWTHLGVAKLFTDIRSNGYHILYLTSRAIGQADYTRKYLQKVEQNSYQLPDGPVIMSPDRLFSAFHREVIIRKPEVFKMACLRDIKKLFGDRDPFYAGFGNRITDALSYRAVAVPSSRIFTIDSYGEVKLELLSAFKSSYLALNDLVNEIFPGEQVAPEYNDWNYWKQELPKIDLPDLPLAPDNYTGTGSSSLTTVAKRMASLTHSSSSSTLHQPTSPTQSAVDTKGKRDSSYERSSYASLLSRNETWTSDDDTQDQQQHHSQEDTTHQKSGPEQLKEESKKSKTGSPSMLSALVPARFMRAVRSGSTGNQATLTPQPMTSTFTQSPNMNPIIDSLPSPSLIGPDDVVRPEPFSSSPPSDGLLHMEENIAKTLEKPQSEGIATVKDEDGDEEIAAKKLLQHPNAEAGGEDGTLEEEEGYGGEEEYQGDYEDDDEGEYGDEEDENDEDEYLEQIGNVPY</sequence>
<feature type="region of interest" description="Disordered" evidence="6">
    <location>
        <begin position="609"/>
        <end position="644"/>
    </location>
</feature>
<dbReference type="FunFam" id="3.40.50.1000:FF:000063">
    <property type="entry name" value="Nuclear elongation and deformation protein"/>
    <property type="match status" value="1"/>
</dbReference>
<comment type="similarity">
    <text evidence="2">Belongs to the lipin family.</text>
</comment>
<feature type="compositionally biased region" description="Polar residues" evidence="6">
    <location>
        <begin position="1003"/>
        <end position="1014"/>
    </location>
</feature>
<dbReference type="InterPro" id="IPR007651">
    <property type="entry name" value="Lipin_N"/>
</dbReference>
<organism evidence="8 9">
    <name type="scientific">Lobosporangium transversale</name>
    <dbReference type="NCBI Taxonomy" id="64571"/>
    <lineage>
        <taxon>Eukaryota</taxon>
        <taxon>Fungi</taxon>
        <taxon>Fungi incertae sedis</taxon>
        <taxon>Mucoromycota</taxon>
        <taxon>Mortierellomycotina</taxon>
        <taxon>Mortierellomycetes</taxon>
        <taxon>Mortierellales</taxon>
        <taxon>Mortierellaceae</taxon>
        <taxon>Lobosporangium</taxon>
    </lineage>
</organism>
<feature type="region of interest" description="Disordered" evidence="6">
    <location>
        <begin position="263"/>
        <end position="486"/>
    </location>
</feature>
<keyword evidence="4" id="KW-0597">Phosphoprotein</keyword>
<reference evidence="8 9" key="1">
    <citation type="submission" date="2016-07" db="EMBL/GenBank/DDBJ databases">
        <title>Pervasive Adenine N6-methylation of Active Genes in Fungi.</title>
        <authorList>
            <consortium name="DOE Joint Genome Institute"/>
            <person name="Mondo S.J."/>
            <person name="Dannebaum R.O."/>
            <person name="Kuo R.C."/>
            <person name="Labutti K."/>
            <person name="Haridas S."/>
            <person name="Kuo A."/>
            <person name="Salamov A."/>
            <person name="Ahrendt S.R."/>
            <person name="Lipzen A."/>
            <person name="Sullivan W."/>
            <person name="Andreopoulos W.B."/>
            <person name="Clum A."/>
            <person name="Lindquist E."/>
            <person name="Daum C."/>
            <person name="Ramamoorthy G.K."/>
            <person name="Gryganskyi A."/>
            <person name="Culley D."/>
            <person name="Magnuson J.K."/>
            <person name="James T.Y."/>
            <person name="O'Malley M.A."/>
            <person name="Stajich J.E."/>
            <person name="Spatafora J.W."/>
            <person name="Visel A."/>
            <person name="Grigoriev I.V."/>
        </authorList>
    </citation>
    <scope>NUCLEOTIDE SEQUENCE [LARGE SCALE GENOMIC DNA]</scope>
    <source>
        <strain evidence="8 9">NRRL 3116</strain>
    </source>
</reference>
<dbReference type="PANTHER" id="PTHR12181:SF12">
    <property type="entry name" value="PHOSPHATIDATE PHOSPHATASE"/>
    <property type="match status" value="1"/>
</dbReference>
<dbReference type="InterPro" id="IPR023214">
    <property type="entry name" value="HAD_sf"/>
</dbReference>
<dbReference type="InParanoid" id="A0A1Y2G792"/>
<protein>
    <recommendedName>
        <fullName evidence="3">phosphatidate phosphatase</fullName>
        <ecNumber evidence="3">3.1.3.4</ecNumber>
    </recommendedName>
</protein>
<gene>
    <name evidence="8" type="ORF">BCR41DRAFT_390409</name>
</gene>
<evidence type="ECO:0000256" key="5">
    <source>
        <dbReference type="ARBA" id="ARBA00022801"/>
    </source>
</evidence>
<dbReference type="GO" id="GO:0008195">
    <property type="term" value="F:phosphatidate phosphatase activity"/>
    <property type="evidence" value="ECO:0007669"/>
    <property type="project" value="UniProtKB-EC"/>
</dbReference>
<dbReference type="Pfam" id="PF16876">
    <property type="entry name" value="Lipin_mid"/>
    <property type="match status" value="1"/>
</dbReference>
<evidence type="ECO:0000256" key="1">
    <source>
        <dbReference type="ARBA" id="ARBA00001946"/>
    </source>
</evidence>
<evidence type="ECO:0000259" key="7">
    <source>
        <dbReference type="SMART" id="SM00775"/>
    </source>
</evidence>
<feature type="compositionally biased region" description="Basic residues" evidence="6">
    <location>
        <begin position="362"/>
        <end position="371"/>
    </location>
</feature>
<dbReference type="AlphaFoldDB" id="A0A1Y2G792"/>
<name>A0A1Y2G792_9FUNG</name>
<accession>A0A1Y2G792</accession>
<dbReference type="Proteomes" id="UP000193648">
    <property type="component" value="Unassembled WGS sequence"/>
</dbReference>
<dbReference type="InterPro" id="IPR026058">
    <property type="entry name" value="LIPIN"/>
</dbReference>
<dbReference type="Gene3D" id="3.40.50.1000">
    <property type="entry name" value="HAD superfamily/HAD-like"/>
    <property type="match status" value="1"/>
</dbReference>
<feature type="compositionally biased region" description="Basic and acidic residues" evidence="6">
    <location>
        <begin position="1027"/>
        <end position="1037"/>
    </location>
</feature>
<dbReference type="InterPro" id="IPR031315">
    <property type="entry name" value="LNS2/PITP"/>
</dbReference>
<dbReference type="GO" id="GO:0009062">
    <property type="term" value="P:fatty acid catabolic process"/>
    <property type="evidence" value="ECO:0007669"/>
    <property type="project" value="TreeGrafter"/>
</dbReference>
<proteinExistence type="inferred from homology"/>
<dbReference type="SMART" id="SM00775">
    <property type="entry name" value="LNS2"/>
    <property type="match status" value="1"/>
</dbReference>
<feature type="region of interest" description="Disordered" evidence="6">
    <location>
        <begin position="1164"/>
        <end position="1227"/>
    </location>
</feature>
<dbReference type="STRING" id="64571.A0A1Y2G792"/>
<dbReference type="Pfam" id="PF04571">
    <property type="entry name" value="Lipin_N"/>
    <property type="match status" value="1"/>
</dbReference>
<evidence type="ECO:0000256" key="3">
    <source>
        <dbReference type="ARBA" id="ARBA00012638"/>
    </source>
</evidence>
<keyword evidence="9" id="KW-1185">Reference proteome</keyword>
<feature type="compositionally biased region" description="Basic and acidic residues" evidence="6">
    <location>
        <begin position="161"/>
        <end position="171"/>
    </location>
</feature>
<comment type="caution">
    <text evidence="8">The sequence shown here is derived from an EMBL/GenBank/DDBJ whole genome shotgun (WGS) entry which is preliminary data.</text>
</comment>
<dbReference type="SUPFAM" id="SSF56784">
    <property type="entry name" value="HAD-like"/>
    <property type="match status" value="1"/>
</dbReference>
<dbReference type="RefSeq" id="XP_021875968.1">
    <property type="nucleotide sequence ID" value="XM_022028220.1"/>
</dbReference>
<evidence type="ECO:0000313" key="9">
    <source>
        <dbReference type="Proteomes" id="UP000193648"/>
    </source>
</evidence>
<dbReference type="GO" id="GO:0019432">
    <property type="term" value="P:triglyceride biosynthetic process"/>
    <property type="evidence" value="ECO:0007669"/>
    <property type="project" value="TreeGrafter"/>
</dbReference>
<dbReference type="Pfam" id="PF08235">
    <property type="entry name" value="LNS2"/>
    <property type="match status" value="1"/>
</dbReference>
<feature type="compositionally biased region" description="Basic and acidic residues" evidence="6">
    <location>
        <begin position="477"/>
        <end position="486"/>
    </location>
</feature>
<evidence type="ECO:0000256" key="4">
    <source>
        <dbReference type="ARBA" id="ARBA00022553"/>
    </source>
</evidence>
<dbReference type="EMBL" id="MCFF01000066">
    <property type="protein sequence ID" value="ORY99704.1"/>
    <property type="molecule type" value="Genomic_DNA"/>
</dbReference>
<dbReference type="InterPro" id="IPR031703">
    <property type="entry name" value="Lipin_mid"/>
</dbReference>
<dbReference type="InterPro" id="IPR013209">
    <property type="entry name" value="LNS2"/>
</dbReference>
<feature type="compositionally biased region" description="Basic and acidic residues" evidence="6">
    <location>
        <begin position="324"/>
        <end position="341"/>
    </location>
</feature>